<name>A0A485BLL7_RAOTE</name>
<evidence type="ECO:0000313" key="1">
    <source>
        <dbReference type="EMBL" id="VFS73126.1"/>
    </source>
</evidence>
<gene>
    <name evidence="1" type="ORF">NCTC13038_02945</name>
</gene>
<accession>A0A485BLL7</accession>
<protein>
    <submittedName>
        <fullName evidence="1">Uncharacterized protein</fullName>
    </submittedName>
</protein>
<evidence type="ECO:0000313" key="2">
    <source>
        <dbReference type="Proteomes" id="UP000332594"/>
    </source>
</evidence>
<dbReference type="Proteomes" id="UP000332594">
    <property type="component" value="Unassembled WGS sequence"/>
</dbReference>
<dbReference type="AlphaFoldDB" id="A0A485BLL7"/>
<proteinExistence type="predicted"/>
<sequence>MSGTGRLPRLVRRWLSTGKARAVVRGGGRKDARRAMAGHSFAGSALLLIKVVDIAGNRFIRS</sequence>
<organism evidence="1 2">
    <name type="scientific">Raoultella terrigena</name>
    <name type="common">Klebsiella terrigena</name>
    <dbReference type="NCBI Taxonomy" id="577"/>
    <lineage>
        <taxon>Bacteria</taxon>
        <taxon>Pseudomonadati</taxon>
        <taxon>Pseudomonadota</taxon>
        <taxon>Gammaproteobacteria</taxon>
        <taxon>Enterobacterales</taxon>
        <taxon>Enterobacteriaceae</taxon>
        <taxon>Klebsiella/Raoultella group</taxon>
        <taxon>Raoultella</taxon>
    </lineage>
</organism>
<reference evidence="1 2" key="1">
    <citation type="submission" date="2019-03" db="EMBL/GenBank/DDBJ databases">
        <authorList>
            <consortium name="Pathogen Informatics"/>
        </authorList>
    </citation>
    <scope>NUCLEOTIDE SEQUENCE [LARGE SCALE GENOMIC DNA]</scope>
    <source>
        <strain evidence="1 2">NCTC13038</strain>
    </source>
</reference>
<dbReference type="EMBL" id="CAADJG010000002">
    <property type="protein sequence ID" value="VFS73126.1"/>
    <property type="molecule type" value="Genomic_DNA"/>
</dbReference>